<keyword evidence="4 7" id="KW-0677">Repeat</keyword>
<dbReference type="InterPro" id="IPR020573">
    <property type="entry name" value="UDP_GlcNAc_AcTrfase_non-rep"/>
</dbReference>
<comment type="catalytic activity">
    <reaction evidence="7">
        <text>a UDP-3-O-[(3R)-3-hydroxyacyl]-alpha-D-glucosamine + a (3R)-hydroxyacyl-[ACP] = a UDP-2-N,3-O-bis[(3R)-3-hydroxyacyl]-alpha-D-glucosamine + holo-[ACP] + H(+)</text>
        <dbReference type="Rhea" id="RHEA:53836"/>
        <dbReference type="Rhea" id="RHEA-COMP:9685"/>
        <dbReference type="Rhea" id="RHEA-COMP:9945"/>
        <dbReference type="ChEBI" id="CHEBI:15378"/>
        <dbReference type="ChEBI" id="CHEBI:64479"/>
        <dbReference type="ChEBI" id="CHEBI:78827"/>
        <dbReference type="ChEBI" id="CHEBI:137740"/>
        <dbReference type="ChEBI" id="CHEBI:137748"/>
        <dbReference type="EC" id="2.3.1.191"/>
    </reaction>
</comment>
<dbReference type="GO" id="GO:0016410">
    <property type="term" value="F:N-acyltransferase activity"/>
    <property type="evidence" value="ECO:0007669"/>
    <property type="project" value="InterPro"/>
</dbReference>
<dbReference type="GO" id="GO:0103118">
    <property type="term" value="F:UDP-3-O-[(3R)-3-hydroxyacyl]-glucosamine N-acyltransferase activity"/>
    <property type="evidence" value="ECO:0007669"/>
    <property type="project" value="UniProtKB-EC"/>
</dbReference>
<protein>
    <recommendedName>
        <fullName evidence="7">UDP-3-O-acylglucosamine N-acyltransferase</fullName>
        <ecNumber evidence="7">2.3.1.191</ecNumber>
    </recommendedName>
</protein>
<dbReference type="HAMAP" id="MF_00523">
    <property type="entry name" value="LpxD"/>
    <property type="match status" value="1"/>
</dbReference>
<sequence length="347" mass="36591">MSGRKTYSLVEIAAALGIEYRGQPDTQLRGIASLGLAGPEHLSFLSNIKYKPFLDNTLAGAVILHPDLAVGFTGNCLLSENPYLMYARTSAIFDSTLKPRAGVHPTAVVVSEYIHDSVSIGANCVIEEDVTIGEGSVIAPGVVVGRNSRIGKNCYIHANVTLYHNISVGDECIIHSGVVLGADGFGFAPGPSRWEKIHQLGGVQIGSQVEIGANSCVDRGALEDTVIGNNVILDDQIMIGHNVIVGDGTAMAAGCQIAGSAVIGKNCTLAGNVGVVGHITIADNVHITARCLVSKSILQVGSYSGTIGVSASTEWRKNAARFRKLDELYRRVALLEKQLKLNDESEG</sequence>
<comment type="pathway">
    <text evidence="7">Bacterial outer membrane biogenesis; LPS lipid A biosynthesis.</text>
</comment>
<evidence type="ECO:0000256" key="2">
    <source>
        <dbReference type="ARBA" id="ARBA00022556"/>
    </source>
</evidence>
<evidence type="ECO:0000256" key="4">
    <source>
        <dbReference type="ARBA" id="ARBA00022737"/>
    </source>
</evidence>
<accession>A0A5S9NAM8</accession>
<dbReference type="Gene3D" id="3.40.1390.10">
    <property type="entry name" value="MurE/MurF, N-terminal domain"/>
    <property type="match status" value="1"/>
</dbReference>
<reference evidence="11 12" key="1">
    <citation type="submission" date="2019-11" db="EMBL/GenBank/DDBJ databases">
        <authorList>
            <person name="Holert J."/>
        </authorList>
    </citation>
    <scope>NUCLEOTIDE SEQUENCE [LARGE SCALE GENOMIC DNA]</scope>
    <source>
        <strain evidence="9">BC3_2A</strain>
        <strain evidence="10">SB11_1A</strain>
    </source>
</reference>
<evidence type="ECO:0000256" key="6">
    <source>
        <dbReference type="ARBA" id="ARBA00023315"/>
    </source>
</evidence>
<comment type="function">
    <text evidence="7">Catalyzes the N-acylation of UDP-3-O-acylglucosamine using 3-hydroxyacyl-ACP as the acyl donor. Is involved in the biosynthesis of lipid A, a phosphorylated glycolipid that anchors the lipopolysaccharide to the outer membrane of the cell.</text>
</comment>
<comment type="subunit">
    <text evidence="7">Homotrimer.</text>
</comment>
<dbReference type="InterPro" id="IPR001451">
    <property type="entry name" value="Hexapep"/>
</dbReference>
<keyword evidence="3 7" id="KW-0808">Transferase</keyword>
<dbReference type="RefSeq" id="WP_159267707.1">
    <property type="nucleotide sequence ID" value="NZ_CACSIK010000001.1"/>
</dbReference>
<dbReference type="EMBL" id="CACSIK010000001">
    <property type="protein sequence ID" value="CAA0086562.1"/>
    <property type="molecule type" value="Genomic_DNA"/>
</dbReference>
<keyword evidence="1 7" id="KW-0444">Lipid biosynthesis</keyword>
<keyword evidence="11" id="KW-1185">Reference proteome</keyword>
<dbReference type="InterPro" id="IPR011004">
    <property type="entry name" value="Trimer_LpxA-like_sf"/>
</dbReference>
<dbReference type="Pfam" id="PF04613">
    <property type="entry name" value="LpxD"/>
    <property type="match status" value="1"/>
</dbReference>
<dbReference type="SUPFAM" id="SSF51161">
    <property type="entry name" value="Trimeric LpxA-like enzymes"/>
    <property type="match status" value="1"/>
</dbReference>
<dbReference type="EC" id="2.3.1.191" evidence="7"/>
<dbReference type="UniPathway" id="UPA00973"/>
<evidence type="ECO:0000256" key="3">
    <source>
        <dbReference type="ARBA" id="ARBA00022679"/>
    </source>
</evidence>
<dbReference type="PANTHER" id="PTHR43378">
    <property type="entry name" value="UDP-3-O-ACYLGLUCOSAMINE N-ACYLTRANSFERASE"/>
    <property type="match status" value="1"/>
</dbReference>
<dbReference type="NCBIfam" id="NF002060">
    <property type="entry name" value="PRK00892.1"/>
    <property type="match status" value="1"/>
</dbReference>
<evidence type="ECO:0000259" key="8">
    <source>
        <dbReference type="Pfam" id="PF04613"/>
    </source>
</evidence>
<comment type="similarity">
    <text evidence="7">Belongs to the transferase hexapeptide repeat family. LpxD subfamily.</text>
</comment>
<keyword evidence="2 7" id="KW-0441">Lipid A biosynthesis</keyword>
<keyword evidence="6 7" id="KW-0012">Acyltransferase</keyword>
<evidence type="ECO:0000313" key="11">
    <source>
        <dbReference type="Proteomes" id="UP000435877"/>
    </source>
</evidence>
<dbReference type="Proteomes" id="UP000439591">
    <property type="component" value="Unassembled WGS sequence"/>
</dbReference>
<dbReference type="InterPro" id="IPR007691">
    <property type="entry name" value="LpxD"/>
</dbReference>
<evidence type="ECO:0000256" key="5">
    <source>
        <dbReference type="ARBA" id="ARBA00023098"/>
    </source>
</evidence>
<name>A0A5S9NAM8_9GAMM</name>
<keyword evidence="5 7" id="KW-0443">Lipid metabolism</keyword>
<dbReference type="PANTHER" id="PTHR43378:SF2">
    <property type="entry name" value="UDP-3-O-ACYLGLUCOSAMINE N-ACYLTRANSFERASE 1, MITOCHONDRIAL-RELATED"/>
    <property type="match status" value="1"/>
</dbReference>
<dbReference type="EMBL" id="CACSIM010000001">
    <property type="protein sequence ID" value="CAA0078575.1"/>
    <property type="molecule type" value="Genomic_DNA"/>
</dbReference>
<evidence type="ECO:0000256" key="7">
    <source>
        <dbReference type="HAMAP-Rule" id="MF_00523"/>
    </source>
</evidence>
<dbReference type="CDD" id="cd03352">
    <property type="entry name" value="LbH_LpxD"/>
    <property type="match status" value="1"/>
</dbReference>
<dbReference type="OrthoDB" id="9784739at2"/>
<dbReference type="Proteomes" id="UP000435877">
    <property type="component" value="Unassembled WGS sequence"/>
</dbReference>
<dbReference type="Pfam" id="PF00132">
    <property type="entry name" value="Hexapep"/>
    <property type="match status" value="2"/>
</dbReference>
<dbReference type="GO" id="GO:0016020">
    <property type="term" value="C:membrane"/>
    <property type="evidence" value="ECO:0007669"/>
    <property type="project" value="GOC"/>
</dbReference>
<feature type="active site" description="Proton acceptor" evidence="7">
    <location>
        <position position="241"/>
    </location>
</feature>
<evidence type="ECO:0000313" key="10">
    <source>
        <dbReference type="EMBL" id="CAA0086562.1"/>
    </source>
</evidence>
<dbReference type="Gene3D" id="1.20.5.170">
    <property type="match status" value="1"/>
</dbReference>
<feature type="domain" description="UDP-3-O-[3-hydroxymyristoyl] glucosamine N-acyltransferase non-repeat region" evidence="8">
    <location>
        <begin position="25"/>
        <end position="91"/>
    </location>
</feature>
<dbReference type="AlphaFoldDB" id="A0A5S9NAM8"/>
<dbReference type="GO" id="GO:0009245">
    <property type="term" value="P:lipid A biosynthetic process"/>
    <property type="evidence" value="ECO:0007669"/>
    <property type="project" value="UniProtKB-UniRule"/>
</dbReference>
<dbReference type="Gene3D" id="2.160.10.10">
    <property type="entry name" value="Hexapeptide repeat proteins"/>
    <property type="match status" value="1"/>
</dbReference>
<evidence type="ECO:0000313" key="9">
    <source>
        <dbReference type="EMBL" id="CAA0078575.1"/>
    </source>
</evidence>
<dbReference type="NCBIfam" id="TIGR01853">
    <property type="entry name" value="lipid_A_lpxD"/>
    <property type="match status" value="1"/>
</dbReference>
<gene>
    <name evidence="10" type="primary">lpxD_1</name>
    <name evidence="7" type="synonym">lpxD</name>
    <name evidence="10" type="ORF">IHBHHGIJ_01065</name>
    <name evidence="9" type="ORF">KFEGEMFD_00086</name>
</gene>
<proteinExistence type="inferred from homology"/>
<evidence type="ECO:0000313" key="12">
    <source>
        <dbReference type="Proteomes" id="UP000439591"/>
    </source>
</evidence>
<evidence type="ECO:0000256" key="1">
    <source>
        <dbReference type="ARBA" id="ARBA00022516"/>
    </source>
</evidence>
<organism evidence="10 11">
    <name type="scientific">Zhongshania aliphaticivorans</name>
    <dbReference type="NCBI Taxonomy" id="1470434"/>
    <lineage>
        <taxon>Bacteria</taxon>
        <taxon>Pseudomonadati</taxon>
        <taxon>Pseudomonadota</taxon>
        <taxon>Gammaproteobacteria</taxon>
        <taxon>Cellvibrionales</taxon>
        <taxon>Spongiibacteraceae</taxon>
        <taxon>Zhongshania</taxon>
    </lineage>
</organism>